<evidence type="ECO:0000313" key="1">
    <source>
        <dbReference type="EMBL" id="TNV86194.1"/>
    </source>
</evidence>
<dbReference type="Proteomes" id="UP000785679">
    <property type="component" value="Unassembled WGS sequence"/>
</dbReference>
<dbReference type="AlphaFoldDB" id="A0A8J8T8G4"/>
<proteinExistence type="predicted"/>
<sequence>MQSIPLNPSEDCPCNRGQTIKYYCAQEDCILHKDSIFFCDHCFNDIMLRRQPHFILQIAALMQDISTK</sequence>
<keyword evidence="2" id="KW-1185">Reference proteome</keyword>
<dbReference type="EMBL" id="RRYP01001247">
    <property type="protein sequence ID" value="TNV86194.1"/>
    <property type="molecule type" value="Genomic_DNA"/>
</dbReference>
<name>A0A8J8T8G4_HALGN</name>
<gene>
    <name evidence="1" type="ORF">FGO68_gene10739</name>
</gene>
<reference evidence="1" key="1">
    <citation type="submission" date="2019-06" db="EMBL/GenBank/DDBJ databases">
        <authorList>
            <person name="Zheng W."/>
        </authorList>
    </citation>
    <scope>NUCLEOTIDE SEQUENCE</scope>
    <source>
        <strain evidence="1">QDHG01</strain>
    </source>
</reference>
<accession>A0A8J8T8G4</accession>
<protein>
    <submittedName>
        <fullName evidence="1">Uncharacterized protein</fullName>
    </submittedName>
</protein>
<evidence type="ECO:0000313" key="2">
    <source>
        <dbReference type="Proteomes" id="UP000785679"/>
    </source>
</evidence>
<comment type="caution">
    <text evidence="1">The sequence shown here is derived from an EMBL/GenBank/DDBJ whole genome shotgun (WGS) entry which is preliminary data.</text>
</comment>
<organism evidence="1 2">
    <name type="scientific">Halteria grandinella</name>
    <dbReference type="NCBI Taxonomy" id="5974"/>
    <lineage>
        <taxon>Eukaryota</taxon>
        <taxon>Sar</taxon>
        <taxon>Alveolata</taxon>
        <taxon>Ciliophora</taxon>
        <taxon>Intramacronucleata</taxon>
        <taxon>Spirotrichea</taxon>
        <taxon>Stichotrichia</taxon>
        <taxon>Sporadotrichida</taxon>
        <taxon>Halteriidae</taxon>
        <taxon>Halteria</taxon>
    </lineage>
</organism>